<evidence type="ECO:0000313" key="3">
    <source>
        <dbReference type="EMBL" id="WZP14872.1"/>
    </source>
</evidence>
<dbReference type="RefSeq" id="WP_342022528.1">
    <property type="nucleotide sequence ID" value="NZ_CP151657.1"/>
</dbReference>
<feature type="compositionally biased region" description="Low complexity" evidence="1">
    <location>
        <begin position="60"/>
        <end position="78"/>
    </location>
</feature>
<keyword evidence="4" id="KW-1185">Reference proteome</keyword>
<evidence type="ECO:0008006" key="5">
    <source>
        <dbReference type="Google" id="ProtNLM"/>
    </source>
</evidence>
<keyword evidence="2" id="KW-1133">Transmembrane helix</keyword>
<evidence type="ECO:0000256" key="1">
    <source>
        <dbReference type="SAM" id="MobiDB-lite"/>
    </source>
</evidence>
<sequence length="730" mass="77456">MKYCMSCGAALQPEWRFCGNCRRPVDEGSEQQSASTEEPPEPGTGTGQQDHSPNPQFHEASAPSAGADSSGTPAAVVPGAGGSGAAVPDAGASAADGSGAPPAPPAPPADPADGMKEPRKKASRKTIVLVFLAVVLAVAGLGAYFFIQNIIRGGAGSPEQVAEKLIESVEAKDGIGLVTMVAPAERDSLNRLREGLTEKVEEFGILEAANKVGEDAEDVNDDINFDGITVTFENVEPEITEVDDQLAVLAFNSGSVRVQVDPEQTTGAVRSALEAADEMEKIDETTEFSELGIDGDPLLMAAVKDNGRWYLSPLYTGLELITQSTGGERGSLPEGTDGSGSPAEAVQALIGAVPGIVESGKFTDVGNYLVSYEGNAVHYYGGALNDAMDGGSDVDLQVTTNKFKDAETDGDRGRATVETLEAEVEGDKLRVTSDCIELDGSDEMCRGKSGYVMLEGGVDGEAVMRALPPLGMSTVKEDGDWKVSLMETTTDWTLQWIDSITREQALAMLDLARSEDTAGTMVVGEETELKFNSAGYAVMKLELDEEMILDSTDDYSSLTVYSPDGKETITSPDSYLREETPAGEYKVVIYAGDEWADKFAESGNDVQYSTSFTLEGVVEPPMINDYPGEEFGYLSLDDYPGPTEEITVKVPKGNDDVKLVLEAMGSFSEWDKPGSLVVTVDGKEYTVAVGNDPEELVIPVPDDGKEHTLELELVKGTGSGSEVDYVLNFE</sequence>
<feature type="compositionally biased region" description="Pro residues" evidence="1">
    <location>
        <begin position="101"/>
        <end position="110"/>
    </location>
</feature>
<feature type="transmembrane region" description="Helical" evidence="2">
    <location>
        <begin position="126"/>
        <end position="147"/>
    </location>
</feature>
<feature type="region of interest" description="Disordered" evidence="1">
    <location>
        <begin position="20"/>
        <end position="119"/>
    </location>
</feature>
<accession>A0ABZ2ZRT6</accession>
<evidence type="ECO:0000313" key="4">
    <source>
        <dbReference type="Proteomes" id="UP001448858"/>
    </source>
</evidence>
<keyword evidence="2" id="KW-0812">Transmembrane</keyword>
<keyword evidence="2" id="KW-0472">Membrane</keyword>
<name>A0ABZ2ZRT6_9MICC</name>
<evidence type="ECO:0000256" key="2">
    <source>
        <dbReference type="SAM" id="Phobius"/>
    </source>
</evidence>
<proteinExistence type="predicted"/>
<protein>
    <recommendedName>
        <fullName evidence="5">Zinc ribbon domain-containing protein</fullName>
    </recommendedName>
</protein>
<gene>
    <name evidence="3" type="ORF">AAE021_11825</name>
</gene>
<dbReference type="Proteomes" id="UP001448858">
    <property type="component" value="Chromosome"/>
</dbReference>
<dbReference type="EMBL" id="CP151657">
    <property type="protein sequence ID" value="WZP14872.1"/>
    <property type="molecule type" value="Genomic_DNA"/>
</dbReference>
<feature type="compositionally biased region" description="Low complexity" evidence="1">
    <location>
        <begin position="85"/>
        <end position="100"/>
    </location>
</feature>
<reference evidence="3 4" key="1">
    <citation type="submission" date="2024-04" db="EMBL/GenBank/DDBJ databases">
        <title>Arthrobacter sp. from Plains bison fecal sample.</title>
        <authorList>
            <person name="Ruzzini A."/>
        </authorList>
    </citation>
    <scope>NUCLEOTIDE SEQUENCE [LARGE SCALE GENOMIC DNA]</scope>
    <source>
        <strain evidence="3 4">EINP1</strain>
    </source>
</reference>
<organism evidence="3 4">
    <name type="scientific">Arthrobacter citreus</name>
    <dbReference type="NCBI Taxonomy" id="1670"/>
    <lineage>
        <taxon>Bacteria</taxon>
        <taxon>Bacillati</taxon>
        <taxon>Actinomycetota</taxon>
        <taxon>Actinomycetes</taxon>
        <taxon>Micrococcales</taxon>
        <taxon>Micrococcaceae</taxon>
        <taxon>Arthrobacter</taxon>
    </lineage>
</organism>